<reference evidence="2" key="2">
    <citation type="journal article" date="2013" name="Nat. Commun.">
        <title>Genome of the Chinese tree shrew.</title>
        <authorList>
            <person name="Fan Y."/>
            <person name="Huang Z.Y."/>
            <person name="Cao C.C."/>
            <person name="Chen C.S."/>
            <person name="Chen Y.X."/>
            <person name="Fan D.D."/>
            <person name="He J."/>
            <person name="Hou H.L."/>
            <person name="Hu L."/>
            <person name="Hu X.T."/>
            <person name="Jiang X.T."/>
            <person name="Lai R."/>
            <person name="Lang Y.S."/>
            <person name="Liang B."/>
            <person name="Liao S.G."/>
            <person name="Mu D."/>
            <person name="Ma Y.Y."/>
            <person name="Niu Y.Y."/>
            <person name="Sun X.Q."/>
            <person name="Xia J.Q."/>
            <person name="Xiao J."/>
            <person name="Xiong Z.Q."/>
            <person name="Xu L."/>
            <person name="Yang L."/>
            <person name="Zhang Y."/>
            <person name="Zhao W."/>
            <person name="Zhao X.D."/>
            <person name="Zheng Y.T."/>
            <person name="Zhou J.M."/>
            <person name="Zhu Y.B."/>
            <person name="Zhang G.J."/>
            <person name="Wang J."/>
            <person name="Yao Y.G."/>
        </authorList>
    </citation>
    <scope>NUCLEOTIDE SEQUENCE [LARGE SCALE GENOMIC DNA]</scope>
</reference>
<gene>
    <name evidence="1" type="ORF">TREES_T100021435</name>
</gene>
<dbReference type="Proteomes" id="UP000011518">
    <property type="component" value="Unassembled WGS sequence"/>
</dbReference>
<evidence type="ECO:0000313" key="1">
    <source>
        <dbReference type="EMBL" id="ELW69066.1"/>
    </source>
</evidence>
<dbReference type="EMBL" id="KB320548">
    <property type="protein sequence ID" value="ELW69066.1"/>
    <property type="molecule type" value="Genomic_DNA"/>
</dbReference>
<organism evidence="1 2">
    <name type="scientific">Tupaia chinensis</name>
    <name type="common">Chinese tree shrew</name>
    <name type="synonym">Tupaia belangeri chinensis</name>
    <dbReference type="NCBI Taxonomy" id="246437"/>
    <lineage>
        <taxon>Eukaryota</taxon>
        <taxon>Metazoa</taxon>
        <taxon>Chordata</taxon>
        <taxon>Craniata</taxon>
        <taxon>Vertebrata</taxon>
        <taxon>Euteleostomi</taxon>
        <taxon>Mammalia</taxon>
        <taxon>Eutheria</taxon>
        <taxon>Euarchontoglires</taxon>
        <taxon>Scandentia</taxon>
        <taxon>Tupaiidae</taxon>
        <taxon>Tupaia</taxon>
    </lineage>
</organism>
<name>L9L203_TUPCH</name>
<sequence length="100" mass="10639">MATVRTTTVGWQHPGEGFPGPVHTARLWAGFYRCLKASLLPPYWEMAAVRSGAVLRERPPRCFRPDEAVGSAACGLLLADSARTPRCGGVCVLTPVAGTS</sequence>
<reference evidence="2" key="1">
    <citation type="submission" date="2012-07" db="EMBL/GenBank/DDBJ databases">
        <title>Genome of the Chinese tree shrew, a rising model animal genetically related to primates.</title>
        <authorList>
            <person name="Zhang G."/>
            <person name="Fan Y."/>
            <person name="Yao Y."/>
            <person name="Huang Z."/>
        </authorList>
    </citation>
    <scope>NUCLEOTIDE SEQUENCE [LARGE SCALE GENOMIC DNA]</scope>
</reference>
<keyword evidence="2" id="KW-1185">Reference proteome</keyword>
<dbReference type="InParanoid" id="L9L203"/>
<protein>
    <submittedName>
        <fullName evidence="1">Uncharacterized protein</fullName>
    </submittedName>
</protein>
<accession>L9L203</accession>
<dbReference type="AlphaFoldDB" id="L9L203"/>
<evidence type="ECO:0000313" key="2">
    <source>
        <dbReference type="Proteomes" id="UP000011518"/>
    </source>
</evidence>
<proteinExistence type="predicted"/>